<dbReference type="Proteomes" id="UP000029922">
    <property type="component" value="Unassembled WGS sequence"/>
</dbReference>
<dbReference type="Gene3D" id="1.10.10.10">
    <property type="entry name" value="Winged helix-like DNA-binding domain superfamily/Winged helix DNA-binding domain"/>
    <property type="match status" value="1"/>
</dbReference>
<dbReference type="InterPro" id="IPR036388">
    <property type="entry name" value="WH-like_DNA-bd_sf"/>
</dbReference>
<evidence type="ECO:0000313" key="3">
    <source>
        <dbReference type="Proteomes" id="UP000029922"/>
    </source>
</evidence>
<organism evidence="1 4">
    <name type="scientific">Helicobacter muridarum</name>
    <dbReference type="NCBI Taxonomy" id="216"/>
    <lineage>
        <taxon>Bacteria</taxon>
        <taxon>Pseudomonadati</taxon>
        <taxon>Campylobacterota</taxon>
        <taxon>Epsilonproteobacteria</taxon>
        <taxon>Campylobacterales</taxon>
        <taxon>Helicobacteraceae</taxon>
        <taxon>Helicobacter</taxon>
    </lineage>
</organism>
<gene>
    <name evidence="2" type="ORF">LS73_004695</name>
    <name evidence="1" type="ORF">NCTC12714_01267</name>
</gene>
<dbReference type="EMBL" id="JRPD02000007">
    <property type="protein sequence ID" value="TLE00483.1"/>
    <property type="molecule type" value="Genomic_DNA"/>
</dbReference>
<keyword evidence="4" id="KW-1185">Reference proteome</keyword>
<dbReference type="EMBL" id="UGJE01000002">
    <property type="protein sequence ID" value="STQ86460.1"/>
    <property type="molecule type" value="Genomic_DNA"/>
</dbReference>
<dbReference type="STRING" id="216.LS73_06680"/>
<reference evidence="2 3" key="1">
    <citation type="journal article" date="2014" name="Genome Announc.">
        <title>Draft genome sequences of eight enterohepatic helicobacter species isolated from both laboratory and wild rodents.</title>
        <authorList>
            <person name="Sheh A."/>
            <person name="Shen Z."/>
            <person name="Fox J.G."/>
        </authorList>
    </citation>
    <scope>NUCLEOTIDE SEQUENCE [LARGE SCALE GENOMIC DNA]</scope>
    <source>
        <strain evidence="2 3">ST1</strain>
    </source>
</reference>
<sequence>MFLELFNIKLNGKYKLKNSIDVFSSKKDECEAIQFYRINTRESIYIESSSETLRFLSLLDGKQTLSDIIESHNFEADSVIKLVEFLLKKGLIYLDYPKDYQNDRYIRQITYFDDLLENKDAYKHQRDLETKDSYLWCG</sequence>
<accession>A0A099TWG9</accession>
<dbReference type="Proteomes" id="UP000255139">
    <property type="component" value="Unassembled WGS sequence"/>
</dbReference>
<evidence type="ECO:0000313" key="1">
    <source>
        <dbReference type="EMBL" id="STQ86460.1"/>
    </source>
</evidence>
<protein>
    <submittedName>
        <fullName evidence="2">MarR family transcriptional regulator</fullName>
    </submittedName>
    <submittedName>
        <fullName evidence="1">UBA/THIF-type NAD/FAD binding protein</fullName>
    </submittedName>
</protein>
<evidence type="ECO:0000313" key="2">
    <source>
        <dbReference type="EMBL" id="TLE00483.1"/>
    </source>
</evidence>
<proteinExistence type="predicted"/>
<name>A0A099TWG9_9HELI</name>
<dbReference type="RefSeq" id="WP_034558440.1">
    <property type="nucleotide sequence ID" value="NZ_FZML01000020.1"/>
</dbReference>
<dbReference type="AlphaFoldDB" id="A0A099TWG9"/>
<reference evidence="1 4" key="2">
    <citation type="submission" date="2018-06" db="EMBL/GenBank/DDBJ databases">
        <authorList>
            <consortium name="Pathogen Informatics"/>
            <person name="Doyle S."/>
        </authorList>
    </citation>
    <scope>NUCLEOTIDE SEQUENCE [LARGE SCALE GENOMIC DNA]</scope>
    <source>
        <strain evidence="1 4">NCTC12714</strain>
    </source>
</reference>
<evidence type="ECO:0000313" key="4">
    <source>
        <dbReference type="Proteomes" id="UP000255139"/>
    </source>
</evidence>
<dbReference type="OrthoDB" id="2379922at2"/>